<evidence type="ECO:0000313" key="2">
    <source>
        <dbReference type="EMBL" id="TDR72005.1"/>
    </source>
</evidence>
<protein>
    <submittedName>
        <fullName evidence="2">Uncharacterized protein</fullName>
    </submittedName>
</protein>
<dbReference type="EMBL" id="SNZP01000017">
    <property type="protein sequence ID" value="TDR72005.1"/>
    <property type="molecule type" value="Genomic_DNA"/>
</dbReference>
<comment type="caution">
    <text evidence="2">The sequence shown here is derived from an EMBL/GenBank/DDBJ whole genome shotgun (WGS) entry which is preliminary data.</text>
</comment>
<accession>A0A4R7AZ85</accession>
<dbReference type="Proteomes" id="UP000295611">
    <property type="component" value="Unassembled WGS sequence"/>
</dbReference>
<name>A0A4R7AZ85_9NEIS</name>
<gene>
    <name evidence="2" type="ORF">DFP86_11712</name>
</gene>
<dbReference type="RefSeq" id="WP_133683602.1">
    <property type="nucleotide sequence ID" value="NZ_SNZP01000017.1"/>
</dbReference>
<evidence type="ECO:0000313" key="3">
    <source>
        <dbReference type="Proteomes" id="UP000295611"/>
    </source>
</evidence>
<reference evidence="2 3" key="1">
    <citation type="submission" date="2019-03" db="EMBL/GenBank/DDBJ databases">
        <title>Genomic Encyclopedia of Type Strains, Phase III (KMG-III): the genomes of soil and plant-associated and newly described type strains.</title>
        <authorList>
            <person name="Whitman W."/>
        </authorList>
    </citation>
    <scope>NUCLEOTIDE SEQUENCE [LARGE SCALE GENOMIC DNA]</scope>
    <source>
        <strain evidence="2 3">CECT 8976</strain>
    </source>
</reference>
<organism evidence="2 3">
    <name type="scientific">Paludibacterium purpuratum</name>
    <dbReference type="NCBI Taxonomy" id="1144873"/>
    <lineage>
        <taxon>Bacteria</taxon>
        <taxon>Pseudomonadati</taxon>
        <taxon>Pseudomonadota</taxon>
        <taxon>Betaproteobacteria</taxon>
        <taxon>Neisseriales</taxon>
        <taxon>Chromobacteriaceae</taxon>
        <taxon>Paludibacterium</taxon>
    </lineage>
</organism>
<keyword evidence="3" id="KW-1185">Reference proteome</keyword>
<feature type="chain" id="PRO_5020810629" evidence="1">
    <location>
        <begin position="19"/>
        <end position="307"/>
    </location>
</feature>
<evidence type="ECO:0000256" key="1">
    <source>
        <dbReference type="SAM" id="SignalP"/>
    </source>
</evidence>
<proteinExistence type="predicted"/>
<keyword evidence="1" id="KW-0732">Signal</keyword>
<dbReference type="OrthoDB" id="9839743at2"/>
<feature type="signal peptide" evidence="1">
    <location>
        <begin position="1"/>
        <end position="18"/>
    </location>
</feature>
<sequence>MKNALRFLGALLTSAWLAQGVAANRPLADLLGDAALWQQLDWTQATGSAPWQDRAWVNFLGKQTGSITHDRIQALRLDGIDWQATLDEHQGVTPSAQLTVYTPAEDNQLDHCGNLYSWAQHHFGQPGMTVDGSYRIAGSGGSSAHGYTDRHYQWDLGNTRIIEDCQGQSTGDGTIVYAASSLRFAPQSAGNTVHPLILAKCSRSLRLNDASDIPLKMSDIVFVVDENNGSIRRPDLVPIRVHNVQVNPRQVSFNLTLDQSTNEYQVDLPSGQLTATMSIAAIRAGQVTGQCSLRPLPPPDRDLPAAK</sequence>
<dbReference type="AlphaFoldDB" id="A0A4R7AZ85"/>